<proteinExistence type="predicted"/>
<comment type="subcellular location">
    <subcellularLocation>
        <location evidence="1">Membrane</location>
        <topology evidence="1">Multi-pass membrane protein</topology>
    </subcellularLocation>
</comment>
<dbReference type="PANTHER" id="PTHR11814">
    <property type="entry name" value="SULFATE TRANSPORTER"/>
    <property type="match status" value="1"/>
</dbReference>
<organism evidence="7 8">
    <name type="scientific">Sulfurovum zhangzhouensis</name>
    <dbReference type="NCBI Taxonomy" id="3019067"/>
    <lineage>
        <taxon>Bacteria</taxon>
        <taxon>Pseudomonadati</taxon>
        <taxon>Campylobacterota</taxon>
        <taxon>Epsilonproteobacteria</taxon>
        <taxon>Campylobacterales</taxon>
        <taxon>Sulfurovaceae</taxon>
        <taxon>Sulfurovum</taxon>
    </lineage>
</organism>
<dbReference type="InterPro" id="IPR036513">
    <property type="entry name" value="STAS_dom_sf"/>
</dbReference>
<evidence type="ECO:0000256" key="1">
    <source>
        <dbReference type="ARBA" id="ARBA00004141"/>
    </source>
</evidence>
<evidence type="ECO:0000313" key="8">
    <source>
        <dbReference type="Proteomes" id="UP001169069"/>
    </source>
</evidence>
<dbReference type="PROSITE" id="PS50801">
    <property type="entry name" value="STAS"/>
    <property type="match status" value="1"/>
</dbReference>
<dbReference type="CDD" id="cd07042">
    <property type="entry name" value="STAS_SulP_like_sulfate_transporter"/>
    <property type="match status" value="1"/>
</dbReference>
<sequence length="522" mass="55689">MNNILSGLTASIIALPLAIAFGISSGLGASAGIYGAIFLGFFASLFGGTKTQISGPTGPMTVISATVIAAFGANLPLIFTTFLLAGLFQVALGLLRVGKFVRFIPYPVISGFMNGIGMIIILLQINVALGQNAKSSILEALISIPQALASVNLQALLLTLVTLAIIYLVPKKLTSILPSPLIALVLLSVIAYLFHLDVSYVSDIPTGLPTFVEFGFDMASMSFVLISALTLALLGTIDSLLTSLVADSLTKDKHDSNKELIGQGIGNAIASVFGGLPGAGATMRTVTNIKSGATSKISGMFHSVFLLLILLVFAPLASKIPMPVLAGILIKVGFDIFDYKMLKQLKILPKYDISVMMIVFVLTVFVDLIVAVGVGVVLSSFLIIHRLIQETEVDISGGETEENKDDRMVKDGIVRIVNIKGPFFFGSTSYILDRVDKIYDVKNVVLDCSLVSFMDLSAIYALSESIEKLKSSGIEVYIVADDTRKEKLIKLGIGEFVNIQNINDTQLGALRRIKEKELASLA</sequence>
<feature type="transmembrane region" description="Helical" evidence="5">
    <location>
        <begin position="358"/>
        <end position="384"/>
    </location>
</feature>
<feature type="transmembrane region" description="Helical" evidence="5">
    <location>
        <begin position="297"/>
        <end position="314"/>
    </location>
</feature>
<keyword evidence="2 5" id="KW-0812">Transmembrane</keyword>
<dbReference type="InterPro" id="IPR001902">
    <property type="entry name" value="SLC26A/SulP_fam"/>
</dbReference>
<evidence type="ECO:0000313" key="7">
    <source>
        <dbReference type="EMBL" id="MDM5271632.1"/>
    </source>
</evidence>
<evidence type="ECO:0000259" key="6">
    <source>
        <dbReference type="PROSITE" id="PS50801"/>
    </source>
</evidence>
<protein>
    <submittedName>
        <fullName evidence="7">SulP family inorganic anion transporter</fullName>
    </submittedName>
</protein>
<keyword evidence="8" id="KW-1185">Reference proteome</keyword>
<evidence type="ECO:0000256" key="3">
    <source>
        <dbReference type="ARBA" id="ARBA00022989"/>
    </source>
</evidence>
<gene>
    <name evidence="7" type="ORF">PGH07_05555</name>
</gene>
<feature type="domain" description="STAS" evidence="6">
    <location>
        <begin position="414"/>
        <end position="480"/>
    </location>
</feature>
<name>A0ABT7QXT0_9BACT</name>
<dbReference type="Proteomes" id="UP001169069">
    <property type="component" value="Unassembled WGS sequence"/>
</dbReference>
<dbReference type="Pfam" id="PF01740">
    <property type="entry name" value="STAS"/>
    <property type="match status" value="1"/>
</dbReference>
<keyword evidence="3 5" id="KW-1133">Transmembrane helix</keyword>
<feature type="transmembrane region" description="Helical" evidence="5">
    <location>
        <begin position="181"/>
        <end position="201"/>
    </location>
</feature>
<comment type="caution">
    <text evidence="7">The sequence shown here is derived from an EMBL/GenBank/DDBJ whole genome shotgun (WGS) entry which is preliminary data.</text>
</comment>
<feature type="transmembrane region" description="Helical" evidence="5">
    <location>
        <begin position="107"/>
        <end position="127"/>
    </location>
</feature>
<feature type="transmembrane region" description="Helical" evidence="5">
    <location>
        <begin position="30"/>
        <end position="46"/>
    </location>
</feature>
<evidence type="ECO:0000256" key="2">
    <source>
        <dbReference type="ARBA" id="ARBA00022692"/>
    </source>
</evidence>
<dbReference type="SUPFAM" id="SSF52091">
    <property type="entry name" value="SpoIIaa-like"/>
    <property type="match status" value="1"/>
</dbReference>
<dbReference type="InterPro" id="IPR002645">
    <property type="entry name" value="STAS_dom"/>
</dbReference>
<feature type="transmembrane region" description="Helical" evidence="5">
    <location>
        <begin position="221"/>
        <end position="246"/>
    </location>
</feature>
<accession>A0ABT7QXT0</accession>
<dbReference type="Gene3D" id="3.30.750.24">
    <property type="entry name" value="STAS domain"/>
    <property type="match status" value="1"/>
</dbReference>
<dbReference type="InterPro" id="IPR011547">
    <property type="entry name" value="SLC26A/SulP_dom"/>
</dbReference>
<dbReference type="Pfam" id="PF00916">
    <property type="entry name" value="Sulfate_transp"/>
    <property type="match status" value="1"/>
</dbReference>
<dbReference type="RefSeq" id="WP_289413262.1">
    <property type="nucleotide sequence ID" value="NZ_JAQIBD010000002.1"/>
</dbReference>
<feature type="transmembrane region" description="Helical" evidence="5">
    <location>
        <begin position="147"/>
        <end position="169"/>
    </location>
</feature>
<reference evidence="7" key="1">
    <citation type="submission" date="2023-01" db="EMBL/GenBank/DDBJ databases">
        <title>Sulfurovum sp. zt1-1 genome assembly.</title>
        <authorList>
            <person name="Wang J."/>
        </authorList>
    </citation>
    <scope>NUCLEOTIDE SEQUENCE</scope>
    <source>
        <strain evidence="7">Zt1-1</strain>
    </source>
</reference>
<dbReference type="EMBL" id="JAQIBD010000002">
    <property type="protein sequence ID" value="MDM5271632.1"/>
    <property type="molecule type" value="Genomic_DNA"/>
</dbReference>
<evidence type="ECO:0000256" key="5">
    <source>
        <dbReference type="SAM" id="Phobius"/>
    </source>
</evidence>
<keyword evidence="4 5" id="KW-0472">Membrane</keyword>
<evidence type="ECO:0000256" key="4">
    <source>
        <dbReference type="ARBA" id="ARBA00023136"/>
    </source>
</evidence>